<organism evidence="1 2">
    <name type="scientific">Eiseniibacteriota bacterium</name>
    <dbReference type="NCBI Taxonomy" id="2212470"/>
    <lineage>
        <taxon>Bacteria</taxon>
        <taxon>Candidatus Eiseniibacteriota</taxon>
    </lineage>
</organism>
<gene>
    <name evidence="1" type="ORF">KC729_08025</name>
</gene>
<dbReference type="Proteomes" id="UP000697710">
    <property type="component" value="Unassembled WGS sequence"/>
</dbReference>
<name>A0A956RP91_UNCEI</name>
<evidence type="ECO:0000313" key="2">
    <source>
        <dbReference type="Proteomes" id="UP000697710"/>
    </source>
</evidence>
<sequence length="204" mass="22141">MVGVATPAHAAPAILGAWSSGHVFGGGIQTDSDLTHYDWDARTHPAYGGELALGWRYVGIGARYVSGENEQRTENPLVSYAATVRSRTVEAIVPVRVLRLWGFGLTGCGSLGRMWLTYDPDRVEIPVAGSDPLIVELSPIETWTVSAGGAIRHGLAGPLDVGLSARRRWFELDTAHRVGEDIAYEKQSFGQWEVQIEVGWEVGL</sequence>
<proteinExistence type="predicted"/>
<accession>A0A956RP91</accession>
<reference evidence="1" key="2">
    <citation type="journal article" date="2021" name="Microbiome">
        <title>Successional dynamics and alternative stable states in a saline activated sludge microbial community over 9 years.</title>
        <authorList>
            <person name="Wang Y."/>
            <person name="Ye J."/>
            <person name="Ju F."/>
            <person name="Liu L."/>
            <person name="Boyd J.A."/>
            <person name="Deng Y."/>
            <person name="Parks D.H."/>
            <person name="Jiang X."/>
            <person name="Yin X."/>
            <person name="Woodcroft B.J."/>
            <person name="Tyson G.W."/>
            <person name="Hugenholtz P."/>
            <person name="Polz M.F."/>
            <person name="Zhang T."/>
        </authorList>
    </citation>
    <scope>NUCLEOTIDE SEQUENCE</scope>
    <source>
        <strain evidence="1">HKST-UBA01</strain>
    </source>
</reference>
<comment type="caution">
    <text evidence="1">The sequence shown here is derived from an EMBL/GenBank/DDBJ whole genome shotgun (WGS) entry which is preliminary data.</text>
</comment>
<dbReference type="AlphaFoldDB" id="A0A956RP91"/>
<protein>
    <submittedName>
        <fullName evidence="1">Uncharacterized protein</fullName>
    </submittedName>
</protein>
<dbReference type="EMBL" id="JAGQHR010000200">
    <property type="protein sequence ID" value="MCA9727615.1"/>
    <property type="molecule type" value="Genomic_DNA"/>
</dbReference>
<reference evidence="1" key="1">
    <citation type="submission" date="2020-04" db="EMBL/GenBank/DDBJ databases">
        <authorList>
            <person name="Zhang T."/>
        </authorList>
    </citation>
    <scope>NUCLEOTIDE SEQUENCE</scope>
    <source>
        <strain evidence="1">HKST-UBA01</strain>
    </source>
</reference>
<evidence type="ECO:0000313" key="1">
    <source>
        <dbReference type="EMBL" id="MCA9727615.1"/>
    </source>
</evidence>